<sequence length="328" mass="37335">MPVWIPQQGNSFWMSRKRMGKYKVITGQNLFDLALHIYGSIEGIVDLMMNNTSLSLADTLKMGDELEFTDDYIINADIVAYYRMNNITPSNGERSVYFKSSAFQKVFAIRLNNKKTSAGFSVSGSGKMEIDWGDNSPLQEITLNNILQNLFHSFDNTVSGHRNIIIYGDFIVRQADFTGFQANSIILFRPLPVEKFILKDAKIDIGFVSLFEGVYDINLSGLKTTSLFPLLANEHLMKLDLSEINTPREAVDAYLIALVKQHYGRRNCTVIFTRYSSGEYREPGKDENGNYCLSFGMEAVWVLCNEPAWNESGYWKFIINEDVYTSQP</sequence>
<dbReference type="Proteomes" id="UP000324575">
    <property type="component" value="Unassembled WGS sequence"/>
</dbReference>
<dbReference type="EMBL" id="SNRX01000005">
    <property type="protein sequence ID" value="KAA6302882.1"/>
    <property type="molecule type" value="Genomic_DNA"/>
</dbReference>
<reference evidence="1 2" key="1">
    <citation type="submission" date="2019-03" db="EMBL/GenBank/DDBJ databases">
        <title>Single cell metagenomics reveals metabolic interactions within the superorganism composed of flagellate Streblomastix strix and complex community of Bacteroidetes bacteria on its surface.</title>
        <authorList>
            <person name="Treitli S.C."/>
            <person name="Kolisko M."/>
            <person name="Husnik F."/>
            <person name="Keeling P."/>
            <person name="Hampl V."/>
        </authorList>
    </citation>
    <scope>NUCLEOTIDE SEQUENCE [LARGE SCALE GENOMIC DNA]</scope>
    <source>
        <strain evidence="1">St1</strain>
    </source>
</reference>
<proteinExistence type="predicted"/>
<name>A0A5M8P3G2_9BACT</name>
<gene>
    <name evidence="1" type="ORF">EZS26_001052</name>
</gene>
<dbReference type="AlphaFoldDB" id="A0A5M8P3G2"/>
<accession>A0A5M8P3G2</accession>
<protein>
    <recommendedName>
        <fullName evidence="3">LysM domain-containing protein</fullName>
    </recommendedName>
</protein>
<organism evidence="1 2">
    <name type="scientific">Candidatus Ordinivivax streblomastigis</name>
    <dbReference type="NCBI Taxonomy" id="2540710"/>
    <lineage>
        <taxon>Bacteria</taxon>
        <taxon>Pseudomonadati</taxon>
        <taxon>Bacteroidota</taxon>
        <taxon>Bacteroidia</taxon>
        <taxon>Bacteroidales</taxon>
        <taxon>Candidatus Ordinivivax</taxon>
    </lineage>
</organism>
<evidence type="ECO:0000313" key="2">
    <source>
        <dbReference type="Proteomes" id="UP000324575"/>
    </source>
</evidence>
<evidence type="ECO:0000313" key="1">
    <source>
        <dbReference type="EMBL" id="KAA6302882.1"/>
    </source>
</evidence>
<comment type="caution">
    <text evidence="1">The sequence shown here is derived from an EMBL/GenBank/DDBJ whole genome shotgun (WGS) entry which is preliminary data.</text>
</comment>
<evidence type="ECO:0008006" key="3">
    <source>
        <dbReference type="Google" id="ProtNLM"/>
    </source>
</evidence>